<feature type="region of interest" description="Disordered" evidence="4">
    <location>
        <begin position="246"/>
        <end position="269"/>
    </location>
</feature>
<organism evidence="5 6">
    <name type="scientific">Orchesella dallaii</name>
    <dbReference type="NCBI Taxonomy" id="48710"/>
    <lineage>
        <taxon>Eukaryota</taxon>
        <taxon>Metazoa</taxon>
        <taxon>Ecdysozoa</taxon>
        <taxon>Arthropoda</taxon>
        <taxon>Hexapoda</taxon>
        <taxon>Collembola</taxon>
        <taxon>Entomobryomorpha</taxon>
        <taxon>Entomobryoidea</taxon>
        <taxon>Orchesellidae</taxon>
        <taxon>Orchesellinae</taxon>
        <taxon>Orchesella</taxon>
    </lineage>
</organism>
<keyword evidence="2 3" id="KW-0175">Coiled coil</keyword>
<keyword evidence="6" id="KW-1185">Reference proteome</keyword>
<protein>
    <recommendedName>
        <fullName evidence="7">SH3 domain-binding protein 5</fullName>
    </recommendedName>
</protein>
<reference evidence="5 6" key="1">
    <citation type="submission" date="2024-08" db="EMBL/GenBank/DDBJ databases">
        <authorList>
            <person name="Cucini C."/>
            <person name="Frati F."/>
        </authorList>
    </citation>
    <scope>NUCLEOTIDE SEQUENCE [LARGE SCALE GENOMIC DNA]</scope>
</reference>
<sequence>MYGHTMMTSSSSSSTTMSKRDSIEPGSEEDLDPRIQVELEKLNSATDEINKLEKELDEANGQFRILLSQQGGELEKLIRKLGPSIDKARPFYDAKAGADELHKNCLEAAAQFHRATDIHRAARETVTAVENRYEKDVNFDSTWQEVLNHATIKVMEAETKKSDSERCHRVLAERFYEAEKKVYELRKVLEKDILKSKPYFDMKNRLNAALSEVKTRTVKLQSSISGAKRAYSLALSNLEMISEEIHRKRTPGVGAEDDRSISGASSSAD</sequence>
<feature type="region of interest" description="Disordered" evidence="4">
    <location>
        <begin position="1"/>
        <end position="34"/>
    </location>
</feature>
<evidence type="ECO:0000256" key="3">
    <source>
        <dbReference type="SAM" id="Coils"/>
    </source>
</evidence>
<dbReference type="Proteomes" id="UP001642540">
    <property type="component" value="Unassembled WGS sequence"/>
</dbReference>
<dbReference type="EMBL" id="CAXLJM020000166">
    <property type="protein sequence ID" value="CAL8148066.1"/>
    <property type="molecule type" value="Genomic_DNA"/>
</dbReference>
<evidence type="ECO:0000256" key="2">
    <source>
        <dbReference type="ARBA" id="ARBA00023054"/>
    </source>
</evidence>
<evidence type="ECO:0000313" key="5">
    <source>
        <dbReference type="EMBL" id="CAL8148066.1"/>
    </source>
</evidence>
<dbReference type="PANTHER" id="PTHR19423:SF1">
    <property type="entry name" value="SH3 DOMAIN-BINDING PROTEIN 5"/>
    <property type="match status" value="1"/>
</dbReference>
<dbReference type="Pfam" id="PF05276">
    <property type="entry name" value="SH3BP5"/>
    <property type="match status" value="1"/>
</dbReference>
<evidence type="ECO:0000256" key="4">
    <source>
        <dbReference type="SAM" id="MobiDB-lite"/>
    </source>
</evidence>
<name>A0ABP1S9T3_9HEXA</name>
<evidence type="ECO:0000256" key="1">
    <source>
        <dbReference type="ARBA" id="ARBA00007796"/>
    </source>
</evidence>
<dbReference type="InterPro" id="IPR007940">
    <property type="entry name" value="SH3BP5"/>
</dbReference>
<feature type="coiled-coil region" evidence="3">
    <location>
        <begin position="35"/>
        <end position="69"/>
    </location>
</feature>
<dbReference type="PANTHER" id="PTHR19423">
    <property type="entry name" value="SH3 DOMAIN-BINDING PROTEIN 5"/>
    <property type="match status" value="1"/>
</dbReference>
<comment type="caution">
    <text evidence="5">The sequence shown here is derived from an EMBL/GenBank/DDBJ whole genome shotgun (WGS) entry which is preliminary data.</text>
</comment>
<evidence type="ECO:0000313" key="6">
    <source>
        <dbReference type="Proteomes" id="UP001642540"/>
    </source>
</evidence>
<feature type="compositionally biased region" description="Low complexity" evidence="4">
    <location>
        <begin position="1"/>
        <end position="17"/>
    </location>
</feature>
<comment type="similarity">
    <text evidence="1">Belongs to the SH3BP5 family.</text>
</comment>
<proteinExistence type="inferred from homology"/>
<accession>A0ABP1S9T3</accession>
<evidence type="ECO:0008006" key="7">
    <source>
        <dbReference type="Google" id="ProtNLM"/>
    </source>
</evidence>
<gene>
    <name evidence="5" type="ORF">ODALV1_LOCUS31312</name>
</gene>